<dbReference type="STRING" id="1884261.A0A5C3QED9"/>
<dbReference type="Pfam" id="PF16862">
    <property type="entry name" value="Glyco_hydro_79C"/>
    <property type="match status" value="1"/>
</dbReference>
<dbReference type="PANTHER" id="PTHR36183:SF2">
    <property type="entry name" value="BETA-GLUCURONIDASE C-TERMINAL DOMAIN-CONTAINING PROTEIN"/>
    <property type="match status" value="1"/>
</dbReference>
<gene>
    <name evidence="2" type="ORF">BDV98DRAFT_509859</name>
</gene>
<protein>
    <recommendedName>
        <fullName evidence="1">Beta-glucuronidase C-terminal domain-containing protein</fullName>
    </recommendedName>
</protein>
<dbReference type="OrthoDB" id="2796951at2759"/>
<sequence length="622" mass="66753">MATYTGEPAYNPLTLNAPPPPEFPSTGFPINLATTDRQAGLSIIHKNPFFGFSIEMSVSAQVYGKNSSYIKVPFLNLMSNIVERAGEVHIRCGGNTQEAAMMVESNADGAMISKHYELGSGTTNTPPIDYTIELIHTLGAISKLVPGVKWFLGIPFKTTDFRMDIVQAGVDILGDSLIGLQAGNEPDFYVKFGRRTEPWDWNNYKGEVEQVIATFDSDPQYESVRNKIITPSVASEWPLQEVWNSGLVQENANSISYISVERYPNNNCVAVFGNAGDIINPQDKIAEYLSHASIQALVGQYVDSALFAQTVNKPFIMFETNTASCGGFPGISNAFAGALWSLDYGLQMAYTNFSEALFHVGGQSVVYNPFTAPPTNVSSFYQWTVGPTYYSILIMAEVIGNSGEARVADLFVNDNSEFTPGYVIHEGDTPARLALFNYIQDESGAHDYTATVQVPGSVGSVKVKRLTSDTVTQLSGYTWGGQSFGGKFESDGRPTGELTMETISCTPSTSDEGLTTSTCLVPVPAPGFALVYLTEDAIAAADRLGSQPTATYSTSAVDKARNTATVPPEVLATSNGHDARVRGYLGNTSPMQPGSGAVGLSPRGLSAVLVGGVVGGLLVRWM</sequence>
<name>A0A5C3QED9_9AGAR</name>
<feature type="domain" description="Beta-glucuronidase C-terminal" evidence="1">
    <location>
        <begin position="421"/>
        <end position="530"/>
    </location>
</feature>
<keyword evidence="3" id="KW-1185">Reference proteome</keyword>
<reference evidence="2 3" key="1">
    <citation type="journal article" date="2019" name="Nat. Ecol. Evol.">
        <title>Megaphylogeny resolves global patterns of mushroom evolution.</title>
        <authorList>
            <person name="Varga T."/>
            <person name="Krizsan K."/>
            <person name="Foldi C."/>
            <person name="Dima B."/>
            <person name="Sanchez-Garcia M."/>
            <person name="Sanchez-Ramirez S."/>
            <person name="Szollosi G.J."/>
            <person name="Szarkandi J.G."/>
            <person name="Papp V."/>
            <person name="Albert L."/>
            <person name="Andreopoulos W."/>
            <person name="Angelini C."/>
            <person name="Antonin V."/>
            <person name="Barry K.W."/>
            <person name="Bougher N.L."/>
            <person name="Buchanan P."/>
            <person name="Buyck B."/>
            <person name="Bense V."/>
            <person name="Catcheside P."/>
            <person name="Chovatia M."/>
            <person name="Cooper J."/>
            <person name="Damon W."/>
            <person name="Desjardin D."/>
            <person name="Finy P."/>
            <person name="Geml J."/>
            <person name="Haridas S."/>
            <person name="Hughes K."/>
            <person name="Justo A."/>
            <person name="Karasinski D."/>
            <person name="Kautmanova I."/>
            <person name="Kiss B."/>
            <person name="Kocsube S."/>
            <person name="Kotiranta H."/>
            <person name="LaButti K.M."/>
            <person name="Lechner B.E."/>
            <person name="Liimatainen K."/>
            <person name="Lipzen A."/>
            <person name="Lukacs Z."/>
            <person name="Mihaltcheva S."/>
            <person name="Morgado L.N."/>
            <person name="Niskanen T."/>
            <person name="Noordeloos M.E."/>
            <person name="Ohm R.A."/>
            <person name="Ortiz-Santana B."/>
            <person name="Ovrebo C."/>
            <person name="Racz N."/>
            <person name="Riley R."/>
            <person name="Savchenko A."/>
            <person name="Shiryaev A."/>
            <person name="Soop K."/>
            <person name="Spirin V."/>
            <person name="Szebenyi C."/>
            <person name="Tomsovsky M."/>
            <person name="Tulloss R.E."/>
            <person name="Uehling J."/>
            <person name="Grigoriev I.V."/>
            <person name="Vagvolgyi C."/>
            <person name="Papp T."/>
            <person name="Martin F.M."/>
            <person name="Miettinen O."/>
            <person name="Hibbett D.S."/>
            <person name="Nagy L.G."/>
        </authorList>
    </citation>
    <scope>NUCLEOTIDE SEQUENCE [LARGE SCALE GENOMIC DNA]</scope>
    <source>
        <strain evidence="2 3">CBS 309.79</strain>
    </source>
</reference>
<evidence type="ECO:0000313" key="3">
    <source>
        <dbReference type="Proteomes" id="UP000305067"/>
    </source>
</evidence>
<dbReference type="EMBL" id="ML178831">
    <property type="protein sequence ID" value="TFK99926.1"/>
    <property type="molecule type" value="Genomic_DNA"/>
</dbReference>
<proteinExistence type="predicted"/>
<dbReference type="InterPro" id="IPR017853">
    <property type="entry name" value="GH"/>
</dbReference>
<organism evidence="2 3">
    <name type="scientific">Pterulicium gracile</name>
    <dbReference type="NCBI Taxonomy" id="1884261"/>
    <lineage>
        <taxon>Eukaryota</taxon>
        <taxon>Fungi</taxon>
        <taxon>Dikarya</taxon>
        <taxon>Basidiomycota</taxon>
        <taxon>Agaricomycotina</taxon>
        <taxon>Agaricomycetes</taxon>
        <taxon>Agaricomycetidae</taxon>
        <taxon>Agaricales</taxon>
        <taxon>Pleurotineae</taxon>
        <taxon>Pterulaceae</taxon>
        <taxon>Pterulicium</taxon>
    </lineage>
</organism>
<dbReference type="InterPro" id="IPR031728">
    <property type="entry name" value="GlcAase_C"/>
</dbReference>
<dbReference type="SUPFAM" id="SSF51445">
    <property type="entry name" value="(Trans)glycosidases"/>
    <property type="match status" value="1"/>
</dbReference>
<dbReference type="Gene3D" id="3.20.20.80">
    <property type="entry name" value="Glycosidases"/>
    <property type="match status" value="1"/>
</dbReference>
<dbReference type="PANTHER" id="PTHR36183">
    <property type="entry name" value="BETA-GLUCURONIDASE"/>
    <property type="match status" value="1"/>
</dbReference>
<accession>A0A5C3QED9</accession>
<evidence type="ECO:0000313" key="2">
    <source>
        <dbReference type="EMBL" id="TFK99926.1"/>
    </source>
</evidence>
<dbReference type="AlphaFoldDB" id="A0A5C3QED9"/>
<dbReference type="InterPro" id="IPR052974">
    <property type="entry name" value="GH79_Enzymes"/>
</dbReference>
<dbReference type="Gene3D" id="2.60.40.1180">
    <property type="entry name" value="Golgi alpha-mannosidase II"/>
    <property type="match status" value="1"/>
</dbReference>
<evidence type="ECO:0000259" key="1">
    <source>
        <dbReference type="Pfam" id="PF16862"/>
    </source>
</evidence>
<dbReference type="Proteomes" id="UP000305067">
    <property type="component" value="Unassembled WGS sequence"/>
</dbReference>
<dbReference type="InterPro" id="IPR013780">
    <property type="entry name" value="Glyco_hydro_b"/>
</dbReference>